<keyword evidence="1 2" id="KW-0238">DNA-binding</keyword>
<reference evidence="5 6" key="1">
    <citation type="submission" date="2016-04" db="EMBL/GenBank/DDBJ databases">
        <title>Complete genome sequence of Dietzia lutea YIM 80766T, a strain isolated from desert soil in Egypt.</title>
        <authorList>
            <person name="Zhao J."/>
            <person name="Hu B."/>
            <person name="Geng S."/>
            <person name="Nie Y."/>
            <person name="Tang Y."/>
        </authorList>
    </citation>
    <scope>NUCLEOTIDE SEQUENCE [LARGE SCALE GENOMIC DNA]</scope>
    <source>
        <strain evidence="5 6">YIM 80766</strain>
    </source>
</reference>
<dbReference type="Proteomes" id="UP000244928">
    <property type="component" value="Chromosome"/>
</dbReference>
<gene>
    <name evidence="5" type="ORF">A6035_12395</name>
</gene>
<sequence length="220" mass="24455">MPPSPTAPATTDPSGGSRRRVPRGEVQRQAILDGFERLLDRMPAPDISVKDITEAAGIKRPNFYFYFESKAAVLGELVGRAWDDWTKTVGSYNRLAGESHAAYFDRLFGQSYAAWVEHDQVMVAGVQATGYDDEVRSRWSELVSELNRHLSLQMSRDTEAGLIAPLSDDHGAISERLTDMIVMAFLQDRSVRPAEAESARMLAALKAIWLGAWGVRDQAR</sequence>
<feature type="domain" description="HTH tetR-type" evidence="4">
    <location>
        <begin position="25"/>
        <end position="85"/>
    </location>
</feature>
<dbReference type="GO" id="GO:0003700">
    <property type="term" value="F:DNA-binding transcription factor activity"/>
    <property type="evidence" value="ECO:0007669"/>
    <property type="project" value="TreeGrafter"/>
</dbReference>
<dbReference type="PANTHER" id="PTHR30055:SF184">
    <property type="entry name" value="HTH-TYPE TRANSCRIPTIONAL REGULATOR ETHR"/>
    <property type="match status" value="1"/>
</dbReference>
<evidence type="ECO:0000256" key="1">
    <source>
        <dbReference type="ARBA" id="ARBA00023125"/>
    </source>
</evidence>
<dbReference type="Gene3D" id="1.10.10.60">
    <property type="entry name" value="Homeodomain-like"/>
    <property type="match status" value="1"/>
</dbReference>
<feature type="compositionally biased region" description="Low complexity" evidence="3">
    <location>
        <begin position="7"/>
        <end position="16"/>
    </location>
</feature>
<feature type="DNA-binding region" description="H-T-H motif" evidence="2">
    <location>
        <begin position="48"/>
        <end position="67"/>
    </location>
</feature>
<dbReference type="InterPro" id="IPR009057">
    <property type="entry name" value="Homeodomain-like_sf"/>
</dbReference>
<evidence type="ECO:0000259" key="4">
    <source>
        <dbReference type="PROSITE" id="PS50977"/>
    </source>
</evidence>
<evidence type="ECO:0000256" key="3">
    <source>
        <dbReference type="SAM" id="MobiDB-lite"/>
    </source>
</evidence>
<protein>
    <recommendedName>
        <fullName evidence="4">HTH tetR-type domain-containing protein</fullName>
    </recommendedName>
</protein>
<organism evidence="5 6">
    <name type="scientific">Dietzia lutea</name>
    <dbReference type="NCBI Taxonomy" id="546160"/>
    <lineage>
        <taxon>Bacteria</taxon>
        <taxon>Bacillati</taxon>
        <taxon>Actinomycetota</taxon>
        <taxon>Actinomycetes</taxon>
        <taxon>Mycobacteriales</taxon>
        <taxon>Dietziaceae</taxon>
        <taxon>Dietzia</taxon>
    </lineage>
</organism>
<name>A0A2S1R994_9ACTN</name>
<keyword evidence="6" id="KW-1185">Reference proteome</keyword>
<dbReference type="RefSeq" id="WP_108848044.1">
    <property type="nucleotide sequence ID" value="NZ_CP015449.1"/>
</dbReference>
<dbReference type="Pfam" id="PF00440">
    <property type="entry name" value="TetR_N"/>
    <property type="match status" value="1"/>
</dbReference>
<dbReference type="EMBL" id="CP015449">
    <property type="protein sequence ID" value="AWH92832.1"/>
    <property type="molecule type" value="Genomic_DNA"/>
</dbReference>
<proteinExistence type="predicted"/>
<dbReference type="Gene3D" id="1.10.357.10">
    <property type="entry name" value="Tetracycline Repressor, domain 2"/>
    <property type="match status" value="1"/>
</dbReference>
<evidence type="ECO:0000313" key="5">
    <source>
        <dbReference type="EMBL" id="AWH92832.1"/>
    </source>
</evidence>
<dbReference type="InterPro" id="IPR001647">
    <property type="entry name" value="HTH_TetR"/>
</dbReference>
<evidence type="ECO:0000256" key="2">
    <source>
        <dbReference type="PROSITE-ProRule" id="PRU00335"/>
    </source>
</evidence>
<dbReference type="InterPro" id="IPR036271">
    <property type="entry name" value="Tet_transcr_reg_TetR-rel_C_sf"/>
</dbReference>
<dbReference type="SUPFAM" id="SSF48498">
    <property type="entry name" value="Tetracyclin repressor-like, C-terminal domain"/>
    <property type="match status" value="1"/>
</dbReference>
<dbReference type="KEGG" id="dlu:A6035_12395"/>
<feature type="region of interest" description="Disordered" evidence="3">
    <location>
        <begin position="1"/>
        <end position="23"/>
    </location>
</feature>
<dbReference type="PROSITE" id="PS50977">
    <property type="entry name" value="HTH_TETR_2"/>
    <property type="match status" value="1"/>
</dbReference>
<accession>A0A2S1R994</accession>
<dbReference type="OrthoDB" id="5242520at2"/>
<evidence type="ECO:0000313" key="6">
    <source>
        <dbReference type="Proteomes" id="UP000244928"/>
    </source>
</evidence>
<dbReference type="InterPro" id="IPR050109">
    <property type="entry name" value="HTH-type_TetR-like_transc_reg"/>
</dbReference>
<dbReference type="SUPFAM" id="SSF46689">
    <property type="entry name" value="Homeodomain-like"/>
    <property type="match status" value="1"/>
</dbReference>
<dbReference type="AlphaFoldDB" id="A0A2S1R994"/>
<dbReference type="GO" id="GO:0000976">
    <property type="term" value="F:transcription cis-regulatory region binding"/>
    <property type="evidence" value="ECO:0007669"/>
    <property type="project" value="TreeGrafter"/>
</dbReference>
<dbReference type="PANTHER" id="PTHR30055">
    <property type="entry name" value="HTH-TYPE TRANSCRIPTIONAL REGULATOR RUTR"/>
    <property type="match status" value="1"/>
</dbReference>